<proteinExistence type="inferred from homology"/>
<name>E0NL09_9FIRM</name>
<sequence length="204" mass="23752">MATRVNFYNLLVDLSEYTVRASDMLRRSLIDFQYENVKYLVMEIHEIENDADKVYHQIQKQVERQYILPLNKEDILHLGHSIDAVIDDIEDILMAIYMYDIKEITTSTYTFVDIIVDCSNSIVLLINSLKTAKKYSDIEDLIKHIRKLEDRADNVYIESTQNIFSNLEAKDILKHNTLSLKLESCVDTCQHVADTVANIFLKNV</sequence>
<dbReference type="HOGENOM" id="CLU_086031_1_0_9"/>
<dbReference type="OrthoDB" id="9797568at2"/>
<evidence type="ECO:0008006" key="4">
    <source>
        <dbReference type="Google" id="ProtNLM"/>
    </source>
</evidence>
<dbReference type="STRING" id="862517.HMPREF9225_0848"/>
<dbReference type="AlphaFoldDB" id="E0NL09"/>
<dbReference type="PANTHER" id="PTHR37298">
    <property type="entry name" value="UPF0111 PROTEIN YKAA"/>
    <property type="match status" value="1"/>
</dbReference>
<dbReference type="Gene3D" id="1.20.58.220">
    <property type="entry name" value="Phosphate transport system protein phou homolog 2, domain 2"/>
    <property type="match status" value="1"/>
</dbReference>
<dbReference type="InterPro" id="IPR018445">
    <property type="entry name" value="Put_Phosphate_transp_reg"/>
</dbReference>
<evidence type="ECO:0000313" key="2">
    <source>
        <dbReference type="EMBL" id="EFM25512.1"/>
    </source>
</evidence>
<dbReference type="InterPro" id="IPR038078">
    <property type="entry name" value="PhoU-like_sf"/>
</dbReference>
<dbReference type="RefSeq" id="WP_008901663.1">
    <property type="nucleotide sequence ID" value="NZ_GL397071.1"/>
</dbReference>
<comment type="similarity">
    <text evidence="1">Belongs to the UPF0111 family.</text>
</comment>
<organism evidence="2 3">
    <name type="scientific">Peptoniphilus duerdenii ATCC BAA-1640</name>
    <dbReference type="NCBI Taxonomy" id="862517"/>
    <lineage>
        <taxon>Bacteria</taxon>
        <taxon>Bacillati</taxon>
        <taxon>Bacillota</taxon>
        <taxon>Tissierellia</taxon>
        <taxon>Tissierellales</taxon>
        <taxon>Peptoniphilaceae</taxon>
        <taxon>Peptoniphilus</taxon>
    </lineage>
</organism>
<evidence type="ECO:0000256" key="1">
    <source>
        <dbReference type="ARBA" id="ARBA00008591"/>
    </source>
</evidence>
<dbReference type="eggNOG" id="COG1392">
    <property type="taxonomic scope" value="Bacteria"/>
</dbReference>
<evidence type="ECO:0000313" key="3">
    <source>
        <dbReference type="Proteomes" id="UP000003280"/>
    </source>
</evidence>
<dbReference type="Pfam" id="PF01865">
    <property type="entry name" value="PhoU_div"/>
    <property type="match status" value="1"/>
</dbReference>
<dbReference type="EMBL" id="AEEH01000033">
    <property type="protein sequence ID" value="EFM25512.1"/>
    <property type="molecule type" value="Genomic_DNA"/>
</dbReference>
<dbReference type="InterPro" id="IPR052912">
    <property type="entry name" value="UPF0111_domain"/>
</dbReference>
<accession>E0NL09</accession>
<reference evidence="2 3" key="1">
    <citation type="submission" date="2010-07" db="EMBL/GenBank/DDBJ databases">
        <authorList>
            <person name="Muzny D."/>
            <person name="Qin X."/>
            <person name="Deng J."/>
            <person name="Jiang H."/>
            <person name="Liu Y."/>
            <person name="Qu J."/>
            <person name="Song X.-Z."/>
            <person name="Zhang L."/>
            <person name="Thornton R."/>
            <person name="Coyle M."/>
            <person name="Francisco L."/>
            <person name="Jackson L."/>
            <person name="Javaid M."/>
            <person name="Korchina V."/>
            <person name="Kovar C."/>
            <person name="Mata R."/>
            <person name="Mathew T."/>
            <person name="Ngo R."/>
            <person name="Nguyen L."/>
            <person name="Nguyen N."/>
            <person name="Okwuonu G."/>
            <person name="Ongeri F."/>
            <person name="Pham C."/>
            <person name="Simmons D."/>
            <person name="Wilczek-Boney K."/>
            <person name="Hale W."/>
            <person name="Jakkamsetti A."/>
            <person name="Pham P."/>
            <person name="Ruth R."/>
            <person name="San Lucas F."/>
            <person name="Warren J."/>
            <person name="Zhang J."/>
            <person name="Zhao Z."/>
            <person name="Zhou C."/>
            <person name="Zhu D."/>
            <person name="Lee S."/>
            <person name="Bess C."/>
            <person name="Blankenburg K."/>
            <person name="Forbes L."/>
            <person name="Fu Q."/>
            <person name="Gubbala S."/>
            <person name="Hirani K."/>
            <person name="Jayaseelan J.C."/>
            <person name="Lara F."/>
            <person name="Munidasa M."/>
            <person name="Palculict T."/>
            <person name="Patil S."/>
            <person name="Pu L.-L."/>
            <person name="Saada N."/>
            <person name="Tang L."/>
            <person name="Weissenberger G."/>
            <person name="Zhu Y."/>
            <person name="Hemphill L."/>
            <person name="Shang Y."/>
            <person name="Youmans B."/>
            <person name="Ayvaz T."/>
            <person name="Ross M."/>
            <person name="Santibanez J."/>
            <person name="Aqrawi P."/>
            <person name="Gross S."/>
            <person name="Joshi V."/>
            <person name="Fowler G."/>
            <person name="Nazareth L."/>
            <person name="Reid J."/>
            <person name="Worley K."/>
            <person name="Petrosino J."/>
            <person name="Highlander S."/>
            <person name="Gibbs R."/>
        </authorList>
    </citation>
    <scope>NUCLEOTIDE SEQUENCE [LARGE SCALE GENOMIC DNA]</scope>
    <source>
        <strain evidence="2 3">ATCC BAA-1640</strain>
    </source>
</reference>
<protein>
    <recommendedName>
        <fullName evidence="4">TIGR00153 family protein</fullName>
    </recommendedName>
</protein>
<dbReference type="PANTHER" id="PTHR37298:SF1">
    <property type="entry name" value="UPF0111 PROTEIN YKAA"/>
    <property type="match status" value="1"/>
</dbReference>
<gene>
    <name evidence="2" type="ORF">HMPREF9225_0848</name>
</gene>
<dbReference type="Proteomes" id="UP000003280">
    <property type="component" value="Unassembled WGS sequence"/>
</dbReference>
<comment type="caution">
    <text evidence="2">The sequence shown here is derived from an EMBL/GenBank/DDBJ whole genome shotgun (WGS) entry which is preliminary data.</text>
</comment>
<keyword evidence="3" id="KW-1185">Reference proteome</keyword>